<proteinExistence type="predicted"/>
<dbReference type="EMBL" id="CP086361">
    <property type="protein sequence ID" value="UNI22357.1"/>
    <property type="molecule type" value="Genomic_DNA"/>
</dbReference>
<feature type="compositionally biased region" description="Basic and acidic residues" evidence="1">
    <location>
        <begin position="316"/>
        <end position="329"/>
    </location>
</feature>
<evidence type="ECO:0000313" key="2">
    <source>
        <dbReference type="EMBL" id="UNI22357.1"/>
    </source>
</evidence>
<name>A0A9Q8QPW2_9HYPO</name>
<dbReference type="RefSeq" id="XP_047845838.1">
    <property type="nucleotide sequence ID" value="XM_047989833.1"/>
</dbReference>
<dbReference type="GeneID" id="72070201"/>
<feature type="region of interest" description="Disordered" evidence="1">
    <location>
        <begin position="301"/>
        <end position="329"/>
    </location>
</feature>
<sequence>MHLEDIVTTAVLAARAAVSVLLPRQALDTSPTQSQMKPHGDLEQYRKYVTGNLNGTTLIVPIPLTRAREILPKEYEFLDGAAWQSMLPDFPSDKYPLMVTAVYDHDVGSKGYGVSTSDFHRASFEFPFVDRLGDRYSAFRWTGTMMITANHIAVRGARLYGITAIPSLFEPLNDAYAGESDGEATFYAESKAEQGKSMLSIRSWPHLHNIPYPIEFIRNVTNQPTFGGPRHCDRYIRLFNTSLTENDAFAPVPVTADIKAQLAPVTASEDAVEYRGVYGWRLSTAFVEPIHPWKCDQLAGYAGTGPGDSSPPGPPKELRREPFSSDEMR</sequence>
<dbReference type="Proteomes" id="UP000829364">
    <property type="component" value="Chromosome 8"/>
</dbReference>
<evidence type="ECO:0000313" key="3">
    <source>
        <dbReference type="Proteomes" id="UP000829364"/>
    </source>
</evidence>
<dbReference type="OrthoDB" id="265717at2759"/>
<organism evidence="2 3">
    <name type="scientific">Purpureocillium takamizusanense</name>
    <dbReference type="NCBI Taxonomy" id="2060973"/>
    <lineage>
        <taxon>Eukaryota</taxon>
        <taxon>Fungi</taxon>
        <taxon>Dikarya</taxon>
        <taxon>Ascomycota</taxon>
        <taxon>Pezizomycotina</taxon>
        <taxon>Sordariomycetes</taxon>
        <taxon>Hypocreomycetidae</taxon>
        <taxon>Hypocreales</taxon>
        <taxon>Ophiocordycipitaceae</taxon>
        <taxon>Purpureocillium</taxon>
    </lineage>
</organism>
<reference evidence="2" key="1">
    <citation type="submission" date="2021-11" db="EMBL/GenBank/DDBJ databases">
        <title>Purpureocillium_takamizusanense_genome.</title>
        <authorList>
            <person name="Nguyen N.-H."/>
        </authorList>
    </citation>
    <scope>NUCLEOTIDE SEQUENCE</scope>
    <source>
        <strain evidence="2">PT3</strain>
    </source>
</reference>
<evidence type="ECO:0008006" key="4">
    <source>
        <dbReference type="Google" id="ProtNLM"/>
    </source>
</evidence>
<gene>
    <name evidence="2" type="ORF">JDV02_008253</name>
</gene>
<protein>
    <recommendedName>
        <fullName evidence="4">Acetoacetate decarboxylase</fullName>
    </recommendedName>
</protein>
<keyword evidence="3" id="KW-1185">Reference proteome</keyword>
<accession>A0A9Q8QPW2</accession>
<evidence type="ECO:0000256" key="1">
    <source>
        <dbReference type="SAM" id="MobiDB-lite"/>
    </source>
</evidence>
<dbReference type="AlphaFoldDB" id="A0A9Q8QPW2"/>
<dbReference type="KEGG" id="ptkz:JDV02_008253"/>